<keyword evidence="2" id="KW-1185">Reference proteome</keyword>
<evidence type="ECO:0000313" key="2">
    <source>
        <dbReference type="Proteomes" id="UP000001444"/>
    </source>
</evidence>
<sequence>MRTAGIGSSDSAATEIAEWAKDNGSAVSDYSGLYRLDASDVG</sequence>
<protein>
    <submittedName>
        <fullName evidence="1">Uncharacterized protein</fullName>
    </submittedName>
</protein>
<dbReference type="Proteomes" id="UP000001444">
    <property type="component" value="Chromosome"/>
</dbReference>
<dbReference type="KEGG" id="scb:SCAB_52442"/>
<gene>
    <name evidence="1" type="ordered locus">SCAB_52442</name>
</gene>
<dbReference type="HOGENOM" id="CLU_3258741_0_0_11"/>
<dbReference type="EMBL" id="FN554889">
    <property type="protein sequence ID" value="CBG72280.1"/>
    <property type="molecule type" value="Genomic_DNA"/>
</dbReference>
<reference evidence="1 2" key="1">
    <citation type="journal article" date="2010" name="Mol. Plant Microbe Interact.">
        <title>Streptomyces scabies 87-22 contains a coronafacic acid-like biosynthetic cluster that contributes to plant-microbe interactions.</title>
        <authorList>
            <person name="Bignell D.R."/>
            <person name="Seipke R.F."/>
            <person name="Huguet-Tapia J.C."/>
            <person name="Chambers A.H."/>
            <person name="Parry R.J."/>
            <person name="Loria R."/>
        </authorList>
    </citation>
    <scope>NUCLEOTIDE SEQUENCE [LARGE SCALE GENOMIC DNA]</scope>
    <source>
        <strain evidence="1 2">87.22</strain>
    </source>
</reference>
<organism evidence="1 2">
    <name type="scientific">Streptomyces scabiei (strain 87.22)</name>
    <dbReference type="NCBI Taxonomy" id="680198"/>
    <lineage>
        <taxon>Bacteria</taxon>
        <taxon>Bacillati</taxon>
        <taxon>Actinomycetota</taxon>
        <taxon>Actinomycetes</taxon>
        <taxon>Kitasatosporales</taxon>
        <taxon>Streptomycetaceae</taxon>
        <taxon>Streptomyces</taxon>
    </lineage>
</organism>
<dbReference type="AlphaFoldDB" id="C9YV84"/>
<evidence type="ECO:0000313" key="1">
    <source>
        <dbReference type="EMBL" id="CBG72280.1"/>
    </source>
</evidence>
<proteinExistence type="predicted"/>
<accession>C9YV84</accession>
<name>C9YV84_STRSW</name>